<organism evidence="2 3">
    <name type="scientific">Acrocarpospora pleiomorpha</name>
    <dbReference type="NCBI Taxonomy" id="90975"/>
    <lineage>
        <taxon>Bacteria</taxon>
        <taxon>Bacillati</taxon>
        <taxon>Actinomycetota</taxon>
        <taxon>Actinomycetes</taxon>
        <taxon>Streptosporangiales</taxon>
        <taxon>Streptosporangiaceae</taxon>
        <taxon>Acrocarpospora</taxon>
    </lineage>
</organism>
<protein>
    <recommendedName>
        <fullName evidence="1">AbiEi antitoxin N-terminal domain-containing protein</fullName>
    </recommendedName>
</protein>
<dbReference type="InterPro" id="IPR025159">
    <property type="entry name" value="AbiEi_N"/>
</dbReference>
<feature type="domain" description="AbiEi antitoxin N-terminal" evidence="1">
    <location>
        <begin position="19"/>
        <end position="66"/>
    </location>
</feature>
<dbReference type="Proteomes" id="UP000377595">
    <property type="component" value="Unassembled WGS sequence"/>
</dbReference>
<dbReference type="OrthoDB" id="3192636at2"/>
<dbReference type="AlphaFoldDB" id="A0A5M3XGN4"/>
<sequence length="211" mass="23891">MPNPVDHMPAPRRSRTLDTLFEIAIEHGGLFTTKEARDAGVPYTMLSYHTEHGDLERLMQGVYRLTRFPAGRFEDVIAVTLWAGFDCAASHETALAIYGLADALPGQINITTPSRFRGVRDGVIVHYAPLSASEVWQWENVQVTRPERTLADVARRSDPNLVKQAAKEALDSGLTTRRRLAIFLAEQPDQSHIRRIWRLRLPSLNRNRQEP</sequence>
<evidence type="ECO:0000313" key="2">
    <source>
        <dbReference type="EMBL" id="GES20200.1"/>
    </source>
</evidence>
<evidence type="ECO:0000313" key="3">
    <source>
        <dbReference type="Proteomes" id="UP000377595"/>
    </source>
</evidence>
<keyword evidence="3" id="KW-1185">Reference proteome</keyword>
<dbReference type="EMBL" id="BLAF01000015">
    <property type="protein sequence ID" value="GES20200.1"/>
    <property type="molecule type" value="Genomic_DNA"/>
</dbReference>
<dbReference type="Pfam" id="PF13338">
    <property type="entry name" value="AbiEi_4"/>
    <property type="match status" value="1"/>
</dbReference>
<name>A0A5M3XGN4_9ACTN</name>
<gene>
    <name evidence="2" type="ORF">Aple_030960</name>
</gene>
<proteinExistence type="predicted"/>
<comment type="caution">
    <text evidence="2">The sequence shown here is derived from an EMBL/GenBank/DDBJ whole genome shotgun (WGS) entry which is preliminary data.</text>
</comment>
<evidence type="ECO:0000259" key="1">
    <source>
        <dbReference type="Pfam" id="PF13338"/>
    </source>
</evidence>
<reference evidence="2 3" key="1">
    <citation type="submission" date="2019-10" db="EMBL/GenBank/DDBJ databases">
        <title>Whole genome shotgun sequence of Acrocarpospora pleiomorpha NBRC 16267.</title>
        <authorList>
            <person name="Ichikawa N."/>
            <person name="Kimura A."/>
            <person name="Kitahashi Y."/>
            <person name="Komaki H."/>
            <person name="Oguchi A."/>
        </authorList>
    </citation>
    <scope>NUCLEOTIDE SEQUENCE [LARGE SCALE GENOMIC DNA]</scope>
    <source>
        <strain evidence="2 3">NBRC 16267</strain>
    </source>
</reference>
<accession>A0A5M3XGN4</accession>